<name>A0ABW8EFH1_STRT5</name>
<sequence length="118" mass="12112">MRRFTDSLRNRTALAAAAAGLALTGVLAGGGAAEAAGSYIWSNSGGANVRSCANTGCGSYGYLGNGTGVGMQCWLDSQWVYPPSSNYASNRWFRVSSPVGTGYVHSSLVAAQTSVPHC</sequence>
<dbReference type="EMBL" id="JBIUYY010000005">
    <property type="protein sequence ID" value="MFJ2821994.1"/>
    <property type="molecule type" value="Genomic_DNA"/>
</dbReference>
<evidence type="ECO:0008006" key="4">
    <source>
        <dbReference type="Google" id="ProtNLM"/>
    </source>
</evidence>
<comment type="caution">
    <text evidence="2">The sequence shown here is derived from an EMBL/GenBank/DDBJ whole genome shotgun (WGS) entry which is preliminary data.</text>
</comment>
<accession>A0ABW8EFH1</accession>
<protein>
    <recommendedName>
        <fullName evidence="4">SH3 domain-containing protein</fullName>
    </recommendedName>
</protein>
<gene>
    <name evidence="2" type="ORF">ACIO7M_12890</name>
</gene>
<dbReference type="RefSeq" id="WP_402380307.1">
    <property type="nucleotide sequence ID" value="NZ_JBIUYY010000005.1"/>
</dbReference>
<feature type="signal peptide" evidence="1">
    <location>
        <begin position="1"/>
        <end position="28"/>
    </location>
</feature>
<feature type="chain" id="PRO_5047385308" description="SH3 domain-containing protein" evidence="1">
    <location>
        <begin position="29"/>
        <end position="118"/>
    </location>
</feature>
<evidence type="ECO:0000313" key="3">
    <source>
        <dbReference type="Proteomes" id="UP001617351"/>
    </source>
</evidence>
<evidence type="ECO:0000256" key="1">
    <source>
        <dbReference type="SAM" id="SignalP"/>
    </source>
</evidence>
<evidence type="ECO:0000313" key="2">
    <source>
        <dbReference type="EMBL" id="MFJ2821994.1"/>
    </source>
</evidence>
<organism evidence="2 3">
    <name type="scientific">Streptomyces toxytricini</name>
    <name type="common">Actinomyces toxytricini</name>
    <dbReference type="NCBI Taxonomy" id="67369"/>
    <lineage>
        <taxon>Bacteria</taxon>
        <taxon>Bacillati</taxon>
        <taxon>Actinomycetota</taxon>
        <taxon>Actinomycetes</taxon>
        <taxon>Kitasatosporales</taxon>
        <taxon>Streptomycetaceae</taxon>
        <taxon>Streptomyces</taxon>
    </lineage>
</organism>
<keyword evidence="3" id="KW-1185">Reference proteome</keyword>
<keyword evidence="1" id="KW-0732">Signal</keyword>
<proteinExistence type="predicted"/>
<dbReference type="Proteomes" id="UP001617351">
    <property type="component" value="Unassembled WGS sequence"/>
</dbReference>
<reference evidence="2 3" key="1">
    <citation type="submission" date="2024-10" db="EMBL/GenBank/DDBJ databases">
        <title>The Natural Products Discovery Center: Release of the First 8490 Sequenced Strains for Exploring Actinobacteria Biosynthetic Diversity.</title>
        <authorList>
            <person name="Kalkreuter E."/>
            <person name="Kautsar S.A."/>
            <person name="Yang D."/>
            <person name="Bader C.D."/>
            <person name="Teijaro C.N."/>
            <person name="Fluegel L."/>
            <person name="Davis C.M."/>
            <person name="Simpson J.R."/>
            <person name="Lauterbach L."/>
            <person name="Steele A.D."/>
            <person name="Gui C."/>
            <person name="Meng S."/>
            <person name="Li G."/>
            <person name="Viehrig K."/>
            <person name="Ye F."/>
            <person name="Su P."/>
            <person name="Kiefer A.F."/>
            <person name="Nichols A."/>
            <person name="Cepeda A.J."/>
            <person name="Yan W."/>
            <person name="Fan B."/>
            <person name="Jiang Y."/>
            <person name="Adhikari A."/>
            <person name="Zheng C.-J."/>
            <person name="Schuster L."/>
            <person name="Cowan T.M."/>
            <person name="Smanski M.J."/>
            <person name="Chevrette M.G."/>
            <person name="De Carvalho L.P.S."/>
            <person name="Shen B."/>
        </authorList>
    </citation>
    <scope>NUCLEOTIDE SEQUENCE [LARGE SCALE GENOMIC DNA]</scope>
    <source>
        <strain evidence="2 3">NPDC087220</strain>
    </source>
</reference>